<dbReference type="AlphaFoldDB" id="A0A157S8J7"/>
<evidence type="ECO:0000313" key="1">
    <source>
        <dbReference type="EMBL" id="SAI66742.1"/>
    </source>
</evidence>
<organism evidence="1 2">
    <name type="scientific">Bordetella ansorpii</name>
    <dbReference type="NCBI Taxonomy" id="288768"/>
    <lineage>
        <taxon>Bacteria</taxon>
        <taxon>Pseudomonadati</taxon>
        <taxon>Pseudomonadota</taxon>
        <taxon>Betaproteobacteria</taxon>
        <taxon>Burkholderiales</taxon>
        <taxon>Alcaligenaceae</taxon>
        <taxon>Bordetella</taxon>
    </lineage>
</organism>
<keyword evidence="2" id="KW-1185">Reference proteome</keyword>
<sequence length="79" mass="8672">MSHTAVPEGDSPTSAEHIHVLLKNARFCLPDAYVPEVIAAYGYVERLAARIHRGYPRGAEPAHVFDPRAFLPAPEARHG</sequence>
<evidence type="ECO:0000313" key="2">
    <source>
        <dbReference type="Proteomes" id="UP000076848"/>
    </source>
</evidence>
<name>A0A157S8J7_9BORD</name>
<dbReference type="RefSeq" id="WP_066124582.1">
    <property type="nucleotide sequence ID" value="NZ_FKIF01000002.1"/>
</dbReference>
<dbReference type="EMBL" id="FKIF01000002">
    <property type="protein sequence ID" value="SAI66742.1"/>
    <property type="molecule type" value="Genomic_DNA"/>
</dbReference>
<gene>
    <name evidence="1" type="ORF">SAMEA3906486_01126</name>
</gene>
<dbReference type="Proteomes" id="UP000076848">
    <property type="component" value="Unassembled WGS sequence"/>
</dbReference>
<accession>A0A157S8J7</accession>
<dbReference type="STRING" id="288768.SAMEA3906486_01126"/>
<protein>
    <submittedName>
        <fullName evidence="1">Uncharacterized protein</fullName>
    </submittedName>
</protein>
<reference evidence="1 2" key="1">
    <citation type="submission" date="2016-04" db="EMBL/GenBank/DDBJ databases">
        <authorList>
            <consortium name="Pathogen Informatics"/>
        </authorList>
    </citation>
    <scope>NUCLEOTIDE SEQUENCE [LARGE SCALE GENOMIC DNA]</scope>
    <source>
        <strain evidence="1 2">H050680373</strain>
    </source>
</reference>
<proteinExistence type="predicted"/>